<keyword evidence="2" id="KW-1185">Reference proteome</keyword>
<gene>
    <name evidence="1" type="ORF">V2W30_34615</name>
</gene>
<sequence length="164" mass="17763">MAELLAGLRRSAVGGVVPETVFRVRARALGLGEQEQGRLRAELGKMGLPVRQIAVHDEDDPQAGRTVAQRSEEIVRMAEMVPFRDAVVRQLLARYRDSEGYVTARALDGVARLCGLSPREAAELRRAVRVRDGGAADAPVQDAGPPGGRRMHRGTGPVPSLPRR</sequence>
<dbReference type="EMBL" id="CP146022">
    <property type="protein sequence ID" value="WWQ67963.1"/>
    <property type="molecule type" value="Genomic_DNA"/>
</dbReference>
<dbReference type="Proteomes" id="UP001432251">
    <property type="component" value="Chromosome"/>
</dbReference>
<name>A0ACD5AQ81_9ACTN</name>
<organism evidence="1 2">
    <name type="scientific">Streptomyces citrinus</name>
    <dbReference type="NCBI Taxonomy" id="3118173"/>
    <lineage>
        <taxon>Bacteria</taxon>
        <taxon>Bacillati</taxon>
        <taxon>Actinomycetota</taxon>
        <taxon>Actinomycetes</taxon>
        <taxon>Kitasatosporales</taxon>
        <taxon>Streptomycetaceae</taxon>
        <taxon>Streptomyces</taxon>
    </lineage>
</organism>
<reference evidence="1" key="1">
    <citation type="journal article" date="2025" name="Int. J. Syst. Evol. Microbiol.">
        <title>Streptomyces citrinus sp. nov., with yellow diffusible pigment.</title>
        <authorList>
            <person name="He Y."/>
            <person name="Yang E."/>
            <person name="Xu J."/>
            <person name="Sun Y."/>
            <person name="Sun L."/>
        </authorList>
    </citation>
    <scope>NUCLEOTIDE SEQUENCE</scope>
    <source>
        <strain evidence="1">Q6</strain>
    </source>
</reference>
<evidence type="ECO:0000313" key="1">
    <source>
        <dbReference type="EMBL" id="WWQ67963.1"/>
    </source>
</evidence>
<accession>A0ACD5AQ81</accession>
<protein>
    <submittedName>
        <fullName evidence="1">Uncharacterized protein</fullName>
    </submittedName>
</protein>
<evidence type="ECO:0000313" key="2">
    <source>
        <dbReference type="Proteomes" id="UP001432251"/>
    </source>
</evidence>
<proteinExistence type="predicted"/>